<organism evidence="2 3">
    <name type="scientific">Polarella glacialis</name>
    <name type="common">Dinoflagellate</name>
    <dbReference type="NCBI Taxonomy" id="89957"/>
    <lineage>
        <taxon>Eukaryota</taxon>
        <taxon>Sar</taxon>
        <taxon>Alveolata</taxon>
        <taxon>Dinophyceae</taxon>
        <taxon>Suessiales</taxon>
        <taxon>Suessiaceae</taxon>
        <taxon>Polarella</taxon>
    </lineage>
</organism>
<evidence type="ECO:0000313" key="2">
    <source>
        <dbReference type="EMBL" id="CAE8592596.1"/>
    </source>
</evidence>
<feature type="region of interest" description="Disordered" evidence="1">
    <location>
        <begin position="73"/>
        <end position="142"/>
    </location>
</feature>
<evidence type="ECO:0000256" key="1">
    <source>
        <dbReference type="SAM" id="MobiDB-lite"/>
    </source>
</evidence>
<evidence type="ECO:0000313" key="3">
    <source>
        <dbReference type="Proteomes" id="UP000654075"/>
    </source>
</evidence>
<dbReference type="Proteomes" id="UP000654075">
    <property type="component" value="Unassembled WGS sequence"/>
</dbReference>
<comment type="caution">
    <text evidence="2">The sequence shown here is derived from an EMBL/GenBank/DDBJ whole genome shotgun (WGS) entry which is preliminary data.</text>
</comment>
<sequence length="153" mass="17004">MRGRTALDHAHRQTAQVRDWLRGRGFVSGKEIAREAQGLAQSLLAAETQKEQMEKLRDLLPSEEVLRRARLRQKMRGGRPSLSQDSTPFAVSHLQVWPPGRSPLPSPTSEAPGASCLSRSPQETRGGPKARDGRHVQLTLPEQAVRGSLERLF</sequence>
<keyword evidence="3" id="KW-1185">Reference proteome</keyword>
<reference evidence="2" key="1">
    <citation type="submission" date="2021-02" db="EMBL/GenBank/DDBJ databases">
        <authorList>
            <person name="Dougan E. K."/>
            <person name="Rhodes N."/>
            <person name="Thang M."/>
            <person name="Chan C."/>
        </authorList>
    </citation>
    <scope>NUCLEOTIDE SEQUENCE</scope>
</reference>
<dbReference type="AlphaFoldDB" id="A0A813DX69"/>
<dbReference type="EMBL" id="CAJNNV010005766">
    <property type="protein sequence ID" value="CAE8592596.1"/>
    <property type="molecule type" value="Genomic_DNA"/>
</dbReference>
<name>A0A813DX69_POLGL</name>
<protein>
    <submittedName>
        <fullName evidence="2">Uncharacterized protein</fullName>
    </submittedName>
</protein>
<accession>A0A813DX69</accession>
<proteinExistence type="predicted"/>
<gene>
    <name evidence="2" type="ORF">PGLA1383_LOCUS11241</name>
</gene>